<dbReference type="STRING" id="1048983.EL17_05485"/>
<evidence type="ECO:0000256" key="2">
    <source>
        <dbReference type="ARBA" id="ARBA00022475"/>
    </source>
</evidence>
<evidence type="ECO:0000259" key="8">
    <source>
        <dbReference type="Pfam" id="PF13567"/>
    </source>
</evidence>
<evidence type="ECO:0000259" key="7">
    <source>
        <dbReference type="Pfam" id="PF03772"/>
    </source>
</evidence>
<dbReference type="PANTHER" id="PTHR30619:SF1">
    <property type="entry name" value="RECOMBINATION PROTEIN 2"/>
    <property type="match status" value="1"/>
</dbReference>
<keyword evidence="5 6" id="KW-0472">Membrane</keyword>
<feature type="transmembrane region" description="Helical" evidence="6">
    <location>
        <begin position="61"/>
        <end position="81"/>
    </location>
</feature>
<dbReference type="InterPro" id="IPR025405">
    <property type="entry name" value="DUF4131"/>
</dbReference>
<feature type="domain" description="ComEC/Rec2-related protein" evidence="7">
    <location>
        <begin position="232"/>
        <end position="500"/>
    </location>
</feature>
<feature type="transmembrane region" description="Helical" evidence="6">
    <location>
        <begin position="357"/>
        <end position="377"/>
    </location>
</feature>
<dbReference type="InterPro" id="IPR052159">
    <property type="entry name" value="Competence_DNA_uptake"/>
</dbReference>
<evidence type="ECO:0008006" key="11">
    <source>
        <dbReference type="Google" id="ProtNLM"/>
    </source>
</evidence>
<dbReference type="InterPro" id="IPR004477">
    <property type="entry name" value="ComEC_N"/>
</dbReference>
<dbReference type="Pfam" id="PF03772">
    <property type="entry name" value="Competence"/>
    <property type="match status" value="1"/>
</dbReference>
<evidence type="ECO:0000313" key="10">
    <source>
        <dbReference type="Proteomes" id="UP000027821"/>
    </source>
</evidence>
<dbReference type="RefSeq" id="WP_035071695.1">
    <property type="nucleotide sequence ID" value="NZ_JMIH01000014.1"/>
</dbReference>
<protein>
    <recommendedName>
        <fullName evidence="11">Competence protein ComEC</fullName>
    </recommendedName>
</protein>
<feature type="transmembrane region" description="Helical" evidence="6">
    <location>
        <begin position="485"/>
        <end position="503"/>
    </location>
</feature>
<evidence type="ECO:0000256" key="5">
    <source>
        <dbReference type="ARBA" id="ARBA00023136"/>
    </source>
</evidence>
<keyword evidence="3 6" id="KW-0812">Transmembrane</keyword>
<feature type="transmembrane region" description="Helical" evidence="6">
    <location>
        <begin position="510"/>
        <end position="529"/>
    </location>
</feature>
<keyword evidence="4 6" id="KW-1133">Transmembrane helix</keyword>
<comment type="subcellular location">
    <subcellularLocation>
        <location evidence="1">Cell membrane</location>
        <topology evidence="1">Multi-pass membrane protein</topology>
    </subcellularLocation>
</comment>
<gene>
    <name evidence="9" type="ORF">EL17_05485</name>
</gene>
<dbReference type="eggNOG" id="COG0658">
    <property type="taxonomic scope" value="Bacteria"/>
</dbReference>
<organism evidence="9 10">
    <name type="scientific">Anditalea andensis</name>
    <dbReference type="NCBI Taxonomy" id="1048983"/>
    <lineage>
        <taxon>Bacteria</taxon>
        <taxon>Pseudomonadati</taxon>
        <taxon>Bacteroidota</taxon>
        <taxon>Cytophagia</taxon>
        <taxon>Cytophagales</taxon>
        <taxon>Cytophagaceae</taxon>
        <taxon>Anditalea</taxon>
    </lineage>
</organism>
<feature type="transmembrane region" description="Helical" evidence="6">
    <location>
        <begin position="414"/>
        <end position="434"/>
    </location>
</feature>
<keyword evidence="10" id="KW-1185">Reference proteome</keyword>
<dbReference type="AlphaFoldDB" id="A0A074L1W8"/>
<evidence type="ECO:0000313" key="9">
    <source>
        <dbReference type="EMBL" id="KEO75124.1"/>
    </source>
</evidence>
<reference evidence="9 10" key="1">
    <citation type="submission" date="2014-04" db="EMBL/GenBank/DDBJ databases">
        <title>Characterization and application of a salt tolerant electro-active bacterium.</title>
        <authorList>
            <person name="Yang L."/>
            <person name="Wei S."/>
            <person name="Tay Q.X.M."/>
        </authorList>
    </citation>
    <scope>NUCLEOTIDE SEQUENCE [LARGE SCALE GENOMIC DNA]</scope>
    <source>
        <strain evidence="9 10">LY1</strain>
    </source>
</reference>
<keyword evidence="2" id="KW-1003">Cell membrane</keyword>
<evidence type="ECO:0000256" key="4">
    <source>
        <dbReference type="ARBA" id="ARBA00022989"/>
    </source>
</evidence>
<sequence length="646" mass="74387">MAFNEFPFLRYAVFFILGIIIYPFLEAPFIERLFFFFIFIFLIYNLLTLYTSRLREFKNRGLISCLGLTLWVALGVLVSYVKDVKNDPLHLMYHHDYDGYMGIVQHHDEVKPKSFRNTIFLTHIMANDKIQKVKGEVIIYHQSKLSPGQVIAVIGRPNRIAPPENPNEFNYAQFLSRYQIYHTHFVGKDIEIIGWTNHRPLNFFFLSLRKSIQHHMDRTILDPRARQIAQALLLGQKQNLDAEVSEAYSTAGAMHILAVSGLHVGIIYGFFFLFFKPYQLPPYKRMAYLSIVISIIWIYAFLTGMSPSVMRSATMFTIVSMAQMRSSSPSIYNGLAISAILLLLFDPNLIYSVGFQLSYAALTGILVLQPAIVNVWLPQNRIIYRCWEITSVGIAAQLATFPISAYYFHSFPSYFFMSNLIAIPGAFVVMAIGIPYMLLAFLPYVGIGLGLVLNHIIIILNRVIFILQDLPFAKISDIKIEPWEVIWYYGVLILIFIMLTSRIKKLAQPLILVMVMGVCIIWIDFLGGYHKNEIYLYTGPSGRAVDYFYRHNIYSWNEGWEDQDVKYKLSPNRIAHGIHSDVKELHYADGQLILPKGYIISTEGRFLSFINFIPKEVARYNGTKWLAVSSDSLTWKDNTAYRILLE</sequence>
<proteinExistence type="predicted"/>
<evidence type="ECO:0000256" key="1">
    <source>
        <dbReference type="ARBA" id="ARBA00004651"/>
    </source>
</evidence>
<feature type="transmembrane region" description="Helical" evidence="6">
    <location>
        <begin position="32"/>
        <end position="49"/>
    </location>
</feature>
<feature type="transmembrane region" description="Helical" evidence="6">
    <location>
        <begin position="6"/>
        <end position="25"/>
    </location>
</feature>
<name>A0A074L1W8_9BACT</name>
<dbReference type="NCBIfam" id="TIGR00360">
    <property type="entry name" value="ComEC_N-term"/>
    <property type="match status" value="1"/>
</dbReference>
<feature type="transmembrane region" description="Helical" evidence="6">
    <location>
        <begin position="287"/>
        <end position="310"/>
    </location>
</feature>
<feature type="transmembrane region" description="Helical" evidence="6">
    <location>
        <begin position="441"/>
        <end position="465"/>
    </location>
</feature>
<dbReference type="Proteomes" id="UP000027821">
    <property type="component" value="Unassembled WGS sequence"/>
</dbReference>
<feature type="transmembrane region" description="Helical" evidence="6">
    <location>
        <begin position="389"/>
        <end position="408"/>
    </location>
</feature>
<evidence type="ECO:0000256" key="6">
    <source>
        <dbReference type="SAM" id="Phobius"/>
    </source>
</evidence>
<feature type="domain" description="DUF4131" evidence="8">
    <location>
        <begin position="36"/>
        <end position="189"/>
    </location>
</feature>
<comment type="caution">
    <text evidence="9">The sequence shown here is derived from an EMBL/GenBank/DDBJ whole genome shotgun (WGS) entry which is preliminary data.</text>
</comment>
<dbReference type="Pfam" id="PF13567">
    <property type="entry name" value="DUF4131"/>
    <property type="match status" value="1"/>
</dbReference>
<dbReference type="PANTHER" id="PTHR30619">
    <property type="entry name" value="DNA INTERNALIZATION/COMPETENCE PROTEIN COMEC/REC2"/>
    <property type="match status" value="1"/>
</dbReference>
<evidence type="ECO:0000256" key="3">
    <source>
        <dbReference type="ARBA" id="ARBA00022692"/>
    </source>
</evidence>
<accession>A0A074L1W8</accession>
<dbReference type="OrthoDB" id="9761531at2"/>
<dbReference type="EMBL" id="JMIH01000014">
    <property type="protein sequence ID" value="KEO75124.1"/>
    <property type="molecule type" value="Genomic_DNA"/>
</dbReference>
<dbReference type="GO" id="GO:0005886">
    <property type="term" value="C:plasma membrane"/>
    <property type="evidence" value="ECO:0007669"/>
    <property type="project" value="UniProtKB-SubCell"/>
</dbReference>
<feature type="transmembrane region" description="Helical" evidence="6">
    <location>
        <begin position="256"/>
        <end position="275"/>
    </location>
</feature>